<gene>
    <name evidence="3" type="ORF">APR42_14615</name>
</gene>
<feature type="domain" description="DUF3298" evidence="1">
    <location>
        <begin position="177"/>
        <end position="254"/>
    </location>
</feature>
<dbReference type="InterPro" id="IPR025303">
    <property type="entry name" value="PdaC"/>
</dbReference>
<dbReference type="STRING" id="270918.APR42_14615"/>
<sequence>MYQKLVPIIAIFLLFTSCREEKTDSRVKQVKGDTEALSFYDEGLLPKDFEACKSGNCPKIRVNYLKFREDREAARAMNQYNEKILTKIFNNTEEDTNAENIKAAIEEFITDYQNFKNDFPSSEAGYEIEISQSVLSQTKDLLVLETDFYIFTGGAHGYGAKRFANFDVTSGELLEKDDLFSDLEAFKDFAEKEFRKKYKIPEGENINAKGFFFENDKFALPENIAVTKNRVILVYNRYEAASYAEGELKLSIPKNKVAQWLIY</sequence>
<keyword evidence="4" id="KW-1185">Reference proteome</keyword>
<dbReference type="OrthoDB" id="594879at2"/>
<dbReference type="InterPro" id="IPR037126">
    <property type="entry name" value="PdaC/RsiV-like_sf"/>
</dbReference>
<feature type="domain" description="Deacetylase PdaC" evidence="2">
    <location>
        <begin position="55"/>
        <end position="157"/>
    </location>
</feature>
<evidence type="ECO:0000259" key="2">
    <source>
        <dbReference type="Pfam" id="PF13739"/>
    </source>
</evidence>
<evidence type="ECO:0000259" key="1">
    <source>
        <dbReference type="Pfam" id="PF11738"/>
    </source>
</evidence>
<dbReference type="Gene3D" id="3.30.565.40">
    <property type="entry name" value="Fervidobacterium nodosum Rt17-B1 like"/>
    <property type="match status" value="1"/>
</dbReference>
<dbReference type="AlphaFoldDB" id="A0A0Q9ZAH8"/>
<accession>A0A0Q9ZAH8</accession>
<proteinExistence type="predicted"/>
<dbReference type="EMBL" id="LKTP01000003">
    <property type="protein sequence ID" value="KRG30000.1"/>
    <property type="molecule type" value="Genomic_DNA"/>
</dbReference>
<dbReference type="InterPro" id="IPR021729">
    <property type="entry name" value="DUF3298"/>
</dbReference>
<protein>
    <recommendedName>
        <fullName evidence="5">Deacetylase PdaC domain-containing protein</fullName>
    </recommendedName>
</protein>
<evidence type="ECO:0000313" key="4">
    <source>
        <dbReference type="Proteomes" id="UP000051643"/>
    </source>
</evidence>
<dbReference type="Pfam" id="PF13739">
    <property type="entry name" value="PdaC"/>
    <property type="match status" value="1"/>
</dbReference>
<dbReference type="Pfam" id="PF11738">
    <property type="entry name" value="DUF3298"/>
    <property type="match status" value="1"/>
</dbReference>
<dbReference type="Proteomes" id="UP000051643">
    <property type="component" value="Unassembled WGS sequence"/>
</dbReference>
<dbReference type="RefSeq" id="WP_057481022.1">
    <property type="nucleotide sequence ID" value="NZ_BMWR01000008.1"/>
</dbReference>
<organism evidence="3 4">
    <name type="scientific">Salegentibacter mishustinae</name>
    <dbReference type="NCBI Taxonomy" id="270918"/>
    <lineage>
        <taxon>Bacteria</taxon>
        <taxon>Pseudomonadati</taxon>
        <taxon>Bacteroidota</taxon>
        <taxon>Flavobacteriia</taxon>
        <taxon>Flavobacteriales</taxon>
        <taxon>Flavobacteriaceae</taxon>
        <taxon>Salegentibacter</taxon>
    </lineage>
</organism>
<evidence type="ECO:0000313" key="3">
    <source>
        <dbReference type="EMBL" id="KRG30000.1"/>
    </source>
</evidence>
<dbReference type="PROSITE" id="PS51257">
    <property type="entry name" value="PROKAR_LIPOPROTEIN"/>
    <property type="match status" value="1"/>
</dbReference>
<reference evidence="3" key="1">
    <citation type="submission" date="2015-10" db="EMBL/GenBank/DDBJ databases">
        <title>Draft genome sequence of Salegentibacter mishustinae KCTC 12263.</title>
        <authorList>
            <person name="Lin W."/>
            <person name="Zheng Q."/>
        </authorList>
    </citation>
    <scope>NUCLEOTIDE SEQUENCE [LARGE SCALE GENOMIC DNA]</scope>
    <source>
        <strain evidence="3">KCTC 12263</strain>
    </source>
</reference>
<evidence type="ECO:0008006" key="5">
    <source>
        <dbReference type="Google" id="ProtNLM"/>
    </source>
</evidence>
<name>A0A0Q9ZAH8_9FLAO</name>
<dbReference type="Gene3D" id="3.90.640.20">
    <property type="entry name" value="Heat-shock cognate protein, ATPase"/>
    <property type="match status" value="1"/>
</dbReference>
<comment type="caution">
    <text evidence="3">The sequence shown here is derived from an EMBL/GenBank/DDBJ whole genome shotgun (WGS) entry which is preliminary data.</text>
</comment>